<feature type="transmembrane region" description="Helical" evidence="1">
    <location>
        <begin position="7"/>
        <end position="24"/>
    </location>
</feature>
<dbReference type="OrthoDB" id="1909851at2"/>
<dbReference type="SUPFAM" id="SSF69322">
    <property type="entry name" value="Tricorn protease domain 2"/>
    <property type="match status" value="1"/>
</dbReference>
<keyword evidence="1" id="KW-1133">Transmembrane helix</keyword>
<keyword evidence="3" id="KW-1185">Reference proteome</keyword>
<dbReference type="Proteomes" id="UP000190476">
    <property type="component" value="Chromosome I"/>
</dbReference>
<evidence type="ECO:0000313" key="3">
    <source>
        <dbReference type="Proteomes" id="UP000190476"/>
    </source>
</evidence>
<dbReference type="SUPFAM" id="SSF69304">
    <property type="entry name" value="Tricorn protease N-terminal domain"/>
    <property type="match status" value="1"/>
</dbReference>
<name>A0A1U6JK93_9CLOT</name>
<reference evidence="3" key="1">
    <citation type="submission" date="2017-03" db="EMBL/GenBank/DDBJ databases">
        <authorList>
            <person name="Falquet L."/>
            <person name="Falquet L."/>
        </authorList>
    </citation>
    <scope>NUCLEOTIDE SEQUENCE [LARGE SCALE GENOMIC DNA]</scope>
</reference>
<keyword evidence="1" id="KW-0472">Membrane</keyword>
<dbReference type="AlphaFoldDB" id="A0A1U6JK93"/>
<evidence type="ECO:0000313" key="2">
    <source>
        <dbReference type="EMBL" id="SLK20750.1"/>
    </source>
</evidence>
<dbReference type="RefSeq" id="WP_079481525.1">
    <property type="nucleotide sequence ID" value="NZ_CBML010000006.1"/>
</dbReference>
<protein>
    <submittedName>
        <fullName evidence="2">Uncharacterized protein</fullName>
    </submittedName>
</protein>
<dbReference type="EMBL" id="LT799839">
    <property type="protein sequence ID" value="SLK20750.1"/>
    <property type="molecule type" value="Genomic_DNA"/>
</dbReference>
<evidence type="ECO:0000256" key="1">
    <source>
        <dbReference type="SAM" id="Phobius"/>
    </source>
</evidence>
<proteinExistence type="predicted"/>
<gene>
    <name evidence="2" type="ORF">CCH01_19550</name>
</gene>
<keyword evidence="1" id="KW-0812">Transmembrane</keyword>
<dbReference type="GeneID" id="66302269"/>
<organism evidence="2 3">
    <name type="scientific">Clostridium chauvoei JF4335</name>
    <dbReference type="NCBI Taxonomy" id="1351755"/>
    <lineage>
        <taxon>Bacteria</taxon>
        <taxon>Bacillati</taxon>
        <taxon>Bacillota</taxon>
        <taxon>Clostridia</taxon>
        <taxon>Eubacteriales</taxon>
        <taxon>Clostridiaceae</taxon>
        <taxon>Clostridium</taxon>
    </lineage>
</organism>
<sequence>MGKKIKIIHIILIFTIIILGVFIYRCGKKDSIMLLGSNDENYFAIDNTRSSDNLTDLVLVTYNKENRKEKKYPLDFSGNKYPIDFSKIKAFDKWILTQTVGKEEIIGINTLNGQVKTLVRIETRGKVSHSIKDFSIYGDNLIYSYFYENETIIEVKNLKTNKVTEINRFKTIEKVPVSIYKDKVAYITNNTIYVSDLNTEEVILKTSSSFKDRVLLYKDKIYTFKGNGYYENFVQIDLYNNLNEKIILERCAVAFELYIDNDKVIYNNYFYDTNEDKLYRIISDRNGYTNKKIIIGDCIARGDNEYRKIQIGKNCFEYLLNGDIDCRTLVYLDHKKRINVISDGEIVINKLSDGSIINHLSGFKSNNTQNTLDYAYFNNKVYGIEETENGIYMIVSIDLSTGEKSFIKEVNEDINNIKQIAVYKDEIGYLIEKDGKCKFKSYNMVSKEVSSIELNINQYVKELAFDEDNILTLHSEDGKFYSFKRSTGNIAKVSEEDYSYIIGVTNLGIVVSDINGQYELIDYKLNTIKRFVDKKNGLRLIYNNQIKE</sequence>
<accession>A0A1U6JK93</accession>